<comment type="similarity">
    <text evidence="5">Belongs to the class I-like SAM-binding methyltransferase superfamily. MenG/UbiE family.</text>
</comment>
<reference evidence="6 7" key="1">
    <citation type="submission" date="2021-06" db="EMBL/GenBank/DDBJ databases">
        <title>Complete genome of Haloferula helveola possessing various polysaccharide degrading enzymes.</title>
        <authorList>
            <person name="Takami H."/>
            <person name="Huang C."/>
            <person name="Hamasaki K."/>
        </authorList>
    </citation>
    <scope>NUCLEOTIDE SEQUENCE [LARGE SCALE GENOMIC DNA]</scope>
    <source>
        <strain evidence="6 7">CN-1</strain>
    </source>
</reference>
<dbReference type="EC" id="2.1.1.163" evidence="5"/>
<evidence type="ECO:0000256" key="2">
    <source>
        <dbReference type="ARBA" id="ARBA00022603"/>
    </source>
</evidence>
<comment type="function">
    <text evidence="5">Methyltransferase required for the conversion of demethylmenaquinol (DMKH2) to menaquinol (MKH2).</text>
</comment>
<dbReference type="Pfam" id="PF01209">
    <property type="entry name" value="Ubie_methyltran"/>
    <property type="match status" value="1"/>
</dbReference>
<dbReference type="GO" id="GO:0032259">
    <property type="term" value="P:methylation"/>
    <property type="evidence" value="ECO:0007669"/>
    <property type="project" value="UniProtKB-KW"/>
</dbReference>
<organism evidence="6 7">
    <name type="scientific">Haloferula helveola</name>
    <dbReference type="NCBI Taxonomy" id="490095"/>
    <lineage>
        <taxon>Bacteria</taxon>
        <taxon>Pseudomonadati</taxon>
        <taxon>Verrucomicrobiota</taxon>
        <taxon>Verrucomicrobiia</taxon>
        <taxon>Verrucomicrobiales</taxon>
        <taxon>Verrucomicrobiaceae</taxon>
        <taxon>Haloferula</taxon>
    </lineage>
</organism>
<keyword evidence="2 5" id="KW-0489">Methyltransferase</keyword>
<feature type="binding site" evidence="5">
    <location>
        <position position="81"/>
    </location>
    <ligand>
        <name>S-adenosyl-L-methionine</name>
        <dbReference type="ChEBI" id="CHEBI:59789"/>
    </ligand>
</feature>
<dbReference type="InterPro" id="IPR023576">
    <property type="entry name" value="UbiE/COQ5_MeTrFase_CS"/>
</dbReference>
<dbReference type="SUPFAM" id="SSF53335">
    <property type="entry name" value="S-adenosyl-L-methionine-dependent methyltransferases"/>
    <property type="match status" value="1"/>
</dbReference>
<evidence type="ECO:0000256" key="5">
    <source>
        <dbReference type="HAMAP-Rule" id="MF_01813"/>
    </source>
</evidence>
<dbReference type="EMBL" id="AP024702">
    <property type="protein sequence ID" value="BCX50289.1"/>
    <property type="molecule type" value="Genomic_DNA"/>
</dbReference>
<keyword evidence="3 5" id="KW-0808">Transferase</keyword>
<dbReference type="GO" id="GO:0008168">
    <property type="term" value="F:methyltransferase activity"/>
    <property type="evidence" value="ECO:0007669"/>
    <property type="project" value="UniProtKB-KW"/>
</dbReference>
<proteinExistence type="inferred from homology"/>
<feature type="binding site" evidence="5">
    <location>
        <position position="61"/>
    </location>
    <ligand>
        <name>S-adenosyl-L-methionine</name>
        <dbReference type="ChEBI" id="CHEBI:59789"/>
    </ligand>
</feature>
<dbReference type="InterPro" id="IPR029063">
    <property type="entry name" value="SAM-dependent_MTases_sf"/>
</dbReference>
<keyword evidence="4 5" id="KW-0949">S-adenosyl-L-methionine</keyword>
<sequence>MGEGTIQDPGYVRDAFARIADRYVTTNHVLSLGTDILWRRKVARIVRGWKPDRVLDVATGTGDLALEIQDACPTAEVVGSDFCAEMLEHAKERGLAKTLVADALALPFEDASFDVVTVAFGLRNMADYAAALREMGRVLRPGGHLLVLDFSLPEGPLRRPYRWYLHKVLPKLAGWLTRQADAYEYLAGSIEEFPMAGEMCGLIETCGYQDAEAVPLTFGVASIYTAESIG</sequence>
<protein>
    <recommendedName>
        <fullName evidence="5">Demethylmenaquinone methyltransferase</fullName>
        <ecNumber evidence="5">2.1.1.163</ecNumber>
    </recommendedName>
</protein>
<dbReference type="PANTHER" id="PTHR43591:SF24">
    <property type="entry name" value="2-METHOXY-6-POLYPRENYL-1,4-BENZOQUINOL METHYLASE, MITOCHONDRIAL"/>
    <property type="match status" value="1"/>
</dbReference>
<keyword evidence="1 5" id="KW-0474">Menaquinone biosynthesis</keyword>
<evidence type="ECO:0000313" key="6">
    <source>
        <dbReference type="EMBL" id="BCX50289.1"/>
    </source>
</evidence>
<comment type="catalytic activity">
    <reaction evidence="5">
        <text>a 2-demethylmenaquinol + S-adenosyl-L-methionine = a menaquinol + S-adenosyl-L-homocysteine + H(+)</text>
        <dbReference type="Rhea" id="RHEA:42640"/>
        <dbReference type="Rhea" id="RHEA-COMP:9539"/>
        <dbReference type="Rhea" id="RHEA-COMP:9563"/>
        <dbReference type="ChEBI" id="CHEBI:15378"/>
        <dbReference type="ChEBI" id="CHEBI:18151"/>
        <dbReference type="ChEBI" id="CHEBI:55437"/>
        <dbReference type="ChEBI" id="CHEBI:57856"/>
        <dbReference type="ChEBI" id="CHEBI:59789"/>
        <dbReference type="EC" id="2.1.1.163"/>
    </reaction>
</comment>
<dbReference type="HAMAP" id="MF_01813">
    <property type="entry name" value="MenG_UbiE_methyltr"/>
    <property type="match status" value="1"/>
</dbReference>
<dbReference type="Proteomes" id="UP001374893">
    <property type="component" value="Chromosome"/>
</dbReference>
<dbReference type="CDD" id="cd02440">
    <property type="entry name" value="AdoMet_MTases"/>
    <property type="match status" value="1"/>
</dbReference>
<feature type="binding site" evidence="5">
    <location>
        <begin position="102"/>
        <end position="103"/>
    </location>
    <ligand>
        <name>S-adenosyl-L-methionine</name>
        <dbReference type="ChEBI" id="CHEBI:59789"/>
    </ligand>
</feature>
<dbReference type="PROSITE" id="PS51608">
    <property type="entry name" value="SAM_MT_UBIE"/>
    <property type="match status" value="1"/>
</dbReference>
<name>A0ABM7RJH2_9BACT</name>
<evidence type="ECO:0000256" key="3">
    <source>
        <dbReference type="ARBA" id="ARBA00022679"/>
    </source>
</evidence>
<keyword evidence="7" id="KW-1185">Reference proteome</keyword>
<dbReference type="PANTHER" id="PTHR43591">
    <property type="entry name" value="METHYLTRANSFERASE"/>
    <property type="match status" value="1"/>
</dbReference>
<evidence type="ECO:0000256" key="4">
    <source>
        <dbReference type="ARBA" id="ARBA00022691"/>
    </source>
</evidence>
<gene>
    <name evidence="5 6" type="primary">menG</name>
    <name evidence="6" type="ORF">HAHE_41970</name>
</gene>
<dbReference type="NCBIfam" id="TIGR01934">
    <property type="entry name" value="MenG_MenH_UbiE"/>
    <property type="match status" value="1"/>
</dbReference>
<evidence type="ECO:0000313" key="7">
    <source>
        <dbReference type="Proteomes" id="UP001374893"/>
    </source>
</evidence>
<dbReference type="Gene3D" id="3.40.50.150">
    <property type="entry name" value="Vaccinia Virus protein VP39"/>
    <property type="match status" value="1"/>
</dbReference>
<comment type="caution">
    <text evidence="5">Lacks conserved residue(s) required for the propagation of feature annotation.</text>
</comment>
<accession>A0ABM7RJH2</accession>
<evidence type="ECO:0000256" key="1">
    <source>
        <dbReference type="ARBA" id="ARBA00022428"/>
    </source>
</evidence>
<comment type="pathway">
    <text evidence="5">Quinol/quinone metabolism; menaquinone biosynthesis; menaquinol from 1,4-dihydroxy-2-naphthoate: step 2/2.</text>
</comment>
<dbReference type="PROSITE" id="PS01184">
    <property type="entry name" value="UBIE_2"/>
    <property type="match status" value="1"/>
</dbReference>
<dbReference type="RefSeq" id="WP_338687272.1">
    <property type="nucleotide sequence ID" value="NZ_AP024702.1"/>
</dbReference>
<dbReference type="InterPro" id="IPR004033">
    <property type="entry name" value="UbiE/COQ5_MeTrFase"/>
</dbReference>